<dbReference type="Proteomes" id="UP001610335">
    <property type="component" value="Unassembled WGS sequence"/>
</dbReference>
<dbReference type="Pfam" id="PF00172">
    <property type="entry name" value="Zn_clus"/>
    <property type="match status" value="1"/>
</dbReference>
<evidence type="ECO:0000313" key="7">
    <source>
        <dbReference type="Proteomes" id="UP001610335"/>
    </source>
</evidence>
<dbReference type="PROSITE" id="PS50048">
    <property type="entry name" value="ZN2_CY6_FUNGAL_2"/>
    <property type="match status" value="1"/>
</dbReference>
<dbReference type="CDD" id="cd00067">
    <property type="entry name" value="GAL4"/>
    <property type="match status" value="1"/>
</dbReference>
<keyword evidence="3" id="KW-0804">Transcription</keyword>
<dbReference type="InterPro" id="IPR036864">
    <property type="entry name" value="Zn2-C6_fun-type_DNA-bd_sf"/>
</dbReference>
<evidence type="ECO:0000256" key="4">
    <source>
        <dbReference type="ARBA" id="ARBA00023242"/>
    </source>
</evidence>
<feature type="domain" description="Zn(2)-C6 fungal-type" evidence="5">
    <location>
        <begin position="7"/>
        <end position="37"/>
    </location>
</feature>
<gene>
    <name evidence="6" type="ORF">BDW59DRAFT_181201</name>
</gene>
<organism evidence="6 7">
    <name type="scientific">Aspergillus cavernicola</name>
    <dbReference type="NCBI Taxonomy" id="176166"/>
    <lineage>
        <taxon>Eukaryota</taxon>
        <taxon>Fungi</taxon>
        <taxon>Dikarya</taxon>
        <taxon>Ascomycota</taxon>
        <taxon>Pezizomycotina</taxon>
        <taxon>Eurotiomycetes</taxon>
        <taxon>Eurotiomycetidae</taxon>
        <taxon>Eurotiales</taxon>
        <taxon>Aspergillaceae</taxon>
        <taxon>Aspergillus</taxon>
        <taxon>Aspergillus subgen. Nidulantes</taxon>
    </lineage>
</organism>
<protein>
    <recommendedName>
        <fullName evidence="5">Zn(2)-C6 fungal-type domain-containing protein</fullName>
    </recommendedName>
</protein>
<dbReference type="SUPFAM" id="SSF57701">
    <property type="entry name" value="Zn2/Cys6 DNA-binding domain"/>
    <property type="match status" value="1"/>
</dbReference>
<dbReference type="PROSITE" id="PS00463">
    <property type="entry name" value="ZN2_CY6_FUNGAL_1"/>
    <property type="match status" value="1"/>
</dbReference>
<evidence type="ECO:0000256" key="1">
    <source>
        <dbReference type="ARBA" id="ARBA00023015"/>
    </source>
</evidence>
<keyword evidence="4" id="KW-0539">Nucleus</keyword>
<dbReference type="Gene3D" id="4.10.240.10">
    <property type="entry name" value="Zn(2)-C6 fungal-type DNA-binding domain"/>
    <property type="match status" value="1"/>
</dbReference>
<reference evidence="6 7" key="1">
    <citation type="submission" date="2024-07" db="EMBL/GenBank/DDBJ databases">
        <title>Section-level genome sequencing and comparative genomics of Aspergillus sections Usti and Cavernicolus.</title>
        <authorList>
            <consortium name="Lawrence Berkeley National Laboratory"/>
            <person name="Nybo J.L."/>
            <person name="Vesth T.C."/>
            <person name="Theobald S."/>
            <person name="Frisvad J.C."/>
            <person name="Larsen T.O."/>
            <person name="Kjaerboelling I."/>
            <person name="Rothschild-Mancinelli K."/>
            <person name="Lyhne E.K."/>
            <person name="Kogle M.E."/>
            <person name="Barry K."/>
            <person name="Clum A."/>
            <person name="Na H."/>
            <person name="Ledsgaard L."/>
            <person name="Lin J."/>
            <person name="Lipzen A."/>
            <person name="Kuo A."/>
            <person name="Riley R."/>
            <person name="Mondo S."/>
            <person name="LaButti K."/>
            <person name="Haridas S."/>
            <person name="Pangalinan J."/>
            <person name="Salamov A.A."/>
            <person name="Simmons B.A."/>
            <person name="Magnuson J.K."/>
            <person name="Chen J."/>
            <person name="Drula E."/>
            <person name="Henrissat B."/>
            <person name="Wiebenga A."/>
            <person name="Lubbers R.J."/>
            <person name="Gomes A.C."/>
            <person name="Makela M.R."/>
            <person name="Stajich J."/>
            <person name="Grigoriev I.V."/>
            <person name="Mortensen U.H."/>
            <person name="De vries R.P."/>
            <person name="Baker S.E."/>
            <person name="Andersen M.R."/>
        </authorList>
    </citation>
    <scope>NUCLEOTIDE SEQUENCE [LARGE SCALE GENOMIC DNA]</scope>
    <source>
        <strain evidence="6 7">CBS 600.67</strain>
    </source>
</reference>
<proteinExistence type="predicted"/>
<keyword evidence="7" id="KW-1185">Reference proteome</keyword>
<evidence type="ECO:0000256" key="3">
    <source>
        <dbReference type="ARBA" id="ARBA00023163"/>
    </source>
</evidence>
<keyword evidence="1" id="KW-0805">Transcription regulation</keyword>
<evidence type="ECO:0000313" key="6">
    <source>
        <dbReference type="EMBL" id="KAL2821433.1"/>
    </source>
</evidence>
<keyword evidence="2" id="KW-0238">DNA-binding</keyword>
<dbReference type="EMBL" id="JBFXLS010000063">
    <property type="protein sequence ID" value="KAL2821433.1"/>
    <property type="molecule type" value="Genomic_DNA"/>
</dbReference>
<evidence type="ECO:0000259" key="5">
    <source>
        <dbReference type="PROSITE" id="PS50048"/>
    </source>
</evidence>
<comment type="caution">
    <text evidence="6">The sequence shown here is derived from an EMBL/GenBank/DDBJ whole genome shotgun (WGS) entry which is preliminary data.</text>
</comment>
<dbReference type="InterPro" id="IPR001138">
    <property type="entry name" value="Zn2Cys6_DnaBD"/>
</dbReference>
<name>A0ABR4I110_9EURO</name>
<sequence>MATLRKACRNCTVSKRKCVVQLPNCTRCAQRGLECIYELEPLNTPATQPRKLPNLSWNTSTCDTPGYCLIKSVGSRPSVVDPATCIPGHQDSMELIRLGYQPVPDLVRAGRPAIFVHPKLQLHGNHSHLSAIVETRTVTYESLHHLIQVDLKLVPIREALTALQALIIHLANFATDRQFNMEKYLSILLEWSQTLLASAQARMPLDQSPWQAWLLGESFRRTIIMSFALAMSMYSFNNGYCAYWLFLESLPFDGRAGLWMAESPQAWIAAAGARHGEEVGEQLISFHQFAESYHGSDYDFRGDSFLTLLVFSHNGGRLPSGN</sequence>
<evidence type="ECO:0000256" key="2">
    <source>
        <dbReference type="ARBA" id="ARBA00023125"/>
    </source>
</evidence>
<accession>A0ABR4I110</accession>
<dbReference type="SMART" id="SM00066">
    <property type="entry name" value="GAL4"/>
    <property type="match status" value="1"/>
</dbReference>